<dbReference type="GO" id="GO:0020037">
    <property type="term" value="F:heme binding"/>
    <property type="evidence" value="ECO:0007669"/>
    <property type="project" value="TreeGrafter"/>
</dbReference>
<organism evidence="9 10">
    <name type="scientific">Candidatus Roizmanbacteria bacterium RIFCSPHIGHO2_01_FULL_39_24</name>
    <dbReference type="NCBI Taxonomy" id="1802032"/>
    <lineage>
        <taxon>Bacteria</taxon>
        <taxon>Candidatus Roizmaniibacteriota</taxon>
    </lineage>
</organism>
<evidence type="ECO:0000313" key="9">
    <source>
        <dbReference type="EMBL" id="OGK19766.1"/>
    </source>
</evidence>
<sequence>MENLKPPEHPDHFSMDKNLLQKLLDWIVPIGILLIYFFFYNFGKITPSEMIKTTGLVAIALLSITLFIGSLSRFIPAVNILKVHRKHWGIASFVLAIIHTFLVIMFFYKFDFFRLFNFTKSNTIGIQAGLIALLILFMVTVSSFHMIFEKLPEGMWKKLQMTSYIALALVVLHFFLMEQKDGVFVIKRLLGQITYWFAFVVLIARIVVAIFPKKEHIQPPPITA</sequence>
<keyword evidence="3 7" id="KW-0812">Transmembrane</keyword>
<keyword evidence="5" id="KW-0408">Iron</keyword>
<comment type="caution">
    <text evidence="9">The sequence shown here is derived from an EMBL/GenBank/DDBJ whole genome shotgun (WGS) entry which is preliminary data.</text>
</comment>
<dbReference type="GO" id="GO:0010181">
    <property type="term" value="F:FMN binding"/>
    <property type="evidence" value="ECO:0007669"/>
    <property type="project" value="TreeGrafter"/>
</dbReference>
<evidence type="ECO:0000256" key="5">
    <source>
        <dbReference type="ARBA" id="ARBA00023004"/>
    </source>
</evidence>
<feature type="transmembrane region" description="Helical" evidence="7">
    <location>
        <begin position="87"/>
        <end position="108"/>
    </location>
</feature>
<dbReference type="Proteomes" id="UP000176850">
    <property type="component" value="Unassembled WGS sequence"/>
</dbReference>
<gene>
    <name evidence="9" type="ORF">A2799_01145</name>
</gene>
<dbReference type="PANTHER" id="PTHR36964:SF1">
    <property type="entry name" value="PROTEIN-METHIONINE-SULFOXIDE REDUCTASE HEME-BINDING SUBUNIT MSRQ"/>
    <property type="match status" value="1"/>
</dbReference>
<evidence type="ECO:0000256" key="7">
    <source>
        <dbReference type="SAM" id="Phobius"/>
    </source>
</evidence>
<dbReference type="GO" id="GO:0005886">
    <property type="term" value="C:plasma membrane"/>
    <property type="evidence" value="ECO:0007669"/>
    <property type="project" value="TreeGrafter"/>
</dbReference>
<name>A0A1F7GM17_9BACT</name>
<accession>A0A1F7GM17</accession>
<evidence type="ECO:0000256" key="6">
    <source>
        <dbReference type="ARBA" id="ARBA00023136"/>
    </source>
</evidence>
<feature type="transmembrane region" description="Helical" evidence="7">
    <location>
        <begin position="189"/>
        <end position="211"/>
    </location>
</feature>
<evidence type="ECO:0000259" key="8">
    <source>
        <dbReference type="Pfam" id="PF01794"/>
    </source>
</evidence>
<evidence type="ECO:0000256" key="3">
    <source>
        <dbReference type="ARBA" id="ARBA00022692"/>
    </source>
</evidence>
<protein>
    <recommendedName>
        <fullName evidence="8">Ferric oxidoreductase domain-containing protein</fullName>
    </recommendedName>
</protein>
<keyword evidence="2" id="KW-0813">Transport</keyword>
<proteinExistence type="predicted"/>
<keyword evidence="6 7" id="KW-0472">Membrane</keyword>
<evidence type="ECO:0000313" key="10">
    <source>
        <dbReference type="Proteomes" id="UP000176850"/>
    </source>
</evidence>
<feature type="transmembrane region" description="Helical" evidence="7">
    <location>
        <begin position="23"/>
        <end position="43"/>
    </location>
</feature>
<reference evidence="9 10" key="1">
    <citation type="journal article" date="2016" name="Nat. Commun.">
        <title>Thousands of microbial genomes shed light on interconnected biogeochemical processes in an aquifer system.</title>
        <authorList>
            <person name="Anantharaman K."/>
            <person name="Brown C.T."/>
            <person name="Hug L.A."/>
            <person name="Sharon I."/>
            <person name="Castelle C.J."/>
            <person name="Probst A.J."/>
            <person name="Thomas B.C."/>
            <person name="Singh A."/>
            <person name="Wilkins M.J."/>
            <person name="Karaoz U."/>
            <person name="Brodie E.L."/>
            <person name="Williams K.H."/>
            <person name="Hubbard S.S."/>
            <person name="Banfield J.F."/>
        </authorList>
    </citation>
    <scope>NUCLEOTIDE SEQUENCE [LARGE SCALE GENOMIC DNA]</scope>
</reference>
<comment type="subcellular location">
    <subcellularLocation>
        <location evidence="1">Membrane</location>
        <topology evidence="1">Multi-pass membrane protein</topology>
    </subcellularLocation>
</comment>
<evidence type="ECO:0000256" key="4">
    <source>
        <dbReference type="ARBA" id="ARBA00022989"/>
    </source>
</evidence>
<dbReference type="GO" id="GO:0016679">
    <property type="term" value="F:oxidoreductase activity, acting on diphenols and related substances as donors"/>
    <property type="evidence" value="ECO:0007669"/>
    <property type="project" value="TreeGrafter"/>
</dbReference>
<keyword evidence="4 7" id="KW-1133">Transmembrane helix</keyword>
<evidence type="ECO:0000256" key="1">
    <source>
        <dbReference type="ARBA" id="ARBA00004141"/>
    </source>
</evidence>
<evidence type="ECO:0000256" key="2">
    <source>
        <dbReference type="ARBA" id="ARBA00022448"/>
    </source>
</evidence>
<dbReference type="AlphaFoldDB" id="A0A1F7GM17"/>
<dbReference type="InterPro" id="IPR022837">
    <property type="entry name" value="MsrQ-like"/>
</dbReference>
<dbReference type="PANTHER" id="PTHR36964">
    <property type="entry name" value="PROTEIN-METHIONINE-SULFOXIDE REDUCTASE HEME-BINDING SUBUNIT MSRQ"/>
    <property type="match status" value="1"/>
</dbReference>
<dbReference type="InterPro" id="IPR013130">
    <property type="entry name" value="Fe3_Rdtase_TM_dom"/>
</dbReference>
<feature type="transmembrane region" description="Helical" evidence="7">
    <location>
        <begin position="128"/>
        <end position="147"/>
    </location>
</feature>
<dbReference type="EMBL" id="MFZH01000006">
    <property type="protein sequence ID" value="OGK19766.1"/>
    <property type="molecule type" value="Genomic_DNA"/>
</dbReference>
<feature type="domain" description="Ferric oxidoreductase" evidence="8">
    <location>
        <begin position="54"/>
        <end position="170"/>
    </location>
</feature>
<feature type="transmembrane region" description="Helical" evidence="7">
    <location>
        <begin position="159"/>
        <end position="177"/>
    </location>
</feature>
<feature type="transmembrane region" description="Helical" evidence="7">
    <location>
        <begin position="55"/>
        <end position="75"/>
    </location>
</feature>
<dbReference type="Pfam" id="PF01794">
    <property type="entry name" value="Ferric_reduct"/>
    <property type="match status" value="1"/>
</dbReference>